<name>A0AC61R2T6_9FIRM</name>
<dbReference type="Proteomes" id="UP000307720">
    <property type="component" value="Unassembled WGS sequence"/>
</dbReference>
<reference evidence="1" key="1">
    <citation type="submission" date="2019-04" db="EMBL/GenBank/DDBJ databases">
        <title>Microbes associate with the intestines of laboratory mice.</title>
        <authorList>
            <person name="Navarre W."/>
            <person name="Wong E."/>
            <person name="Huang K."/>
            <person name="Tropini C."/>
            <person name="Ng K."/>
            <person name="Yu B."/>
        </authorList>
    </citation>
    <scope>NUCLEOTIDE SEQUENCE</scope>
    <source>
        <strain evidence="1">NM72_1-8</strain>
    </source>
</reference>
<dbReference type="EMBL" id="SRZB01000002">
    <property type="protein sequence ID" value="TGY00305.1"/>
    <property type="molecule type" value="Genomic_DNA"/>
</dbReference>
<gene>
    <name evidence="1" type="ORF">E5357_02025</name>
</gene>
<keyword evidence="2" id="KW-1185">Reference proteome</keyword>
<protein>
    <submittedName>
        <fullName evidence="1">DUF2953 domain-containing protein</fullName>
    </submittedName>
</protein>
<sequence length="329" mass="38732">MLHIILAILKILGILLAALLLFLLLALLFVLFVPLRYRLTVQKDTGGVLIKGKFTWLLRLIAISGGYQNAKPYVELRILFLKKKLLPTESEDFEKPLKKKLEKPKRQKKMKKNNLPGTDRKKSPEPEIQTDCPPKSRDTYDTEKAIEQRQPDELKLCRQTSWFKRVPEKLSHLWRKISGMLRKILGILKNIPRNIQEFWKTLKKIFQKTGDFIGLLRSELAKTVFSHFRQHLKYLWKHLQPDRIQGELRYGFSDPAITGQLTGVLYLLLPVNCYKVRLEPDFEHAIYEGQIHICGHIRFWHFVRVAWKVFRDKEFRTLYRKFASGSLSV</sequence>
<comment type="caution">
    <text evidence="1">The sequence shown here is derived from an EMBL/GenBank/DDBJ whole genome shotgun (WGS) entry which is preliminary data.</text>
</comment>
<accession>A0AC61R2T6</accession>
<evidence type="ECO:0000313" key="1">
    <source>
        <dbReference type="EMBL" id="TGY00305.1"/>
    </source>
</evidence>
<proteinExistence type="predicted"/>
<organism evidence="1 2">
    <name type="scientific">Hominisplanchenecus murintestinalis</name>
    <dbReference type="NCBI Taxonomy" id="2941517"/>
    <lineage>
        <taxon>Bacteria</taxon>
        <taxon>Bacillati</taxon>
        <taxon>Bacillota</taxon>
        <taxon>Clostridia</taxon>
        <taxon>Lachnospirales</taxon>
        <taxon>Lachnospiraceae</taxon>
        <taxon>Hominisplanchenecus</taxon>
    </lineage>
</organism>
<evidence type="ECO:0000313" key="2">
    <source>
        <dbReference type="Proteomes" id="UP000307720"/>
    </source>
</evidence>